<proteinExistence type="predicted"/>
<protein>
    <submittedName>
        <fullName evidence="1">Uncharacterized protein</fullName>
    </submittedName>
</protein>
<comment type="caution">
    <text evidence="1">The sequence shown here is derived from an EMBL/GenBank/DDBJ whole genome shotgun (WGS) entry which is preliminary data.</text>
</comment>
<sequence length="60" mass="6920">MSIGKTGPMAVRCFRKISGKAFSDIAGLDLPAKVRMLRRYRTEKLSRNFARANMFKEYSF</sequence>
<organism evidence="1 2">
    <name type="scientific">Adhaeribacter aerolatus</name>
    <dbReference type="NCBI Taxonomy" id="670289"/>
    <lineage>
        <taxon>Bacteria</taxon>
        <taxon>Pseudomonadati</taxon>
        <taxon>Bacteroidota</taxon>
        <taxon>Cytophagia</taxon>
        <taxon>Cytophagales</taxon>
        <taxon>Hymenobacteraceae</taxon>
        <taxon>Adhaeribacter</taxon>
    </lineage>
</organism>
<gene>
    <name evidence="1" type="ORF">AAE02nite_09320</name>
</gene>
<name>A0A512AU87_9BACT</name>
<keyword evidence="2" id="KW-1185">Reference proteome</keyword>
<dbReference type="EMBL" id="BJYS01000004">
    <property type="protein sequence ID" value="GEO03268.1"/>
    <property type="molecule type" value="Genomic_DNA"/>
</dbReference>
<evidence type="ECO:0000313" key="1">
    <source>
        <dbReference type="EMBL" id="GEO03268.1"/>
    </source>
</evidence>
<accession>A0A512AU87</accession>
<dbReference type="Proteomes" id="UP000321532">
    <property type="component" value="Unassembled WGS sequence"/>
</dbReference>
<dbReference type="AlphaFoldDB" id="A0A512AU87"/>
<evidence type="ECO:0000313" key="2">
    <source>
        <dbReference type="Proteomes" id="UP000321532"/>
    </source>
</evidence>
<reference evidence="1 2" key="1">
    <citation type="submission" date="2019-07" db="EMBL/GenBank/DDBJ databases">
        <title>Whole genome shotgun sequence of Adhaeribacter aerolatus NBRC 106133.</title>
        <authorList>
            <person name="Hosoyama A."/>
            <person name="Uohara A."/>
            <person name="Ohji S."/>
            <person name="Ichikawa N."/>
        </authorList>
    </citation>
    <scope>NUCLEOTIDE SEQUENCE [LARGE SCALE GENOMIC DNA]</scope>
    <source>
        <strain evidence="1 2">NBRC 106133</strain>
    </source>
</reference>